<dbReference type="PATRIC" id="fig|121290.4.peg.3612"/>
<evidence type="ECO:0000256" key="2">
    <source>
        <dbReference type="ARBA" id="ARBA00022448"/>
    </source>
</evidence>
<evidence type="ECO:0000259" key="8">
    <source>
        <dbReference type="Pfam" id="PF00127"/>
    </source>
</evidence>
<dbReference type="GO" id="GO:0009055">
    <property type="term" value="F:electron transfer activity"/>
    <property type="evidence" value="ECO:0007669"/>
    <property type="project" value="InterPro"/>
</dbReference>
<dbReference type="Gene3D" id="2.60.40.420">
    <property type="entry name" value="Cupredoxins - blue copper proteins"/>
    <property type="match status" value="1"/>
</dbReference>
<dbReference type="EMBL" id="LMTR01000089">
    <property type="protein sequence ID" value="KWT64682.1"/>
    <property type="molecule type" value="Genomic_DNA"/>
</dbReference>
<keyword evidence="4" id="KW-0574">Periplasm</keyword>
<dbReference type="STRING" id="121290.APY04_3154"/>
<dbReference type="CDD" id="cd13921">
    <property type="entry name" value="Amicyanin"/>
    <property type="match status" value="1"/>
</dbReference>
<dbReference type="InterPro" id="IPR052721">
    <property type="entry name" value="ET_Amicyanin"/>
</dbReference>
<keyword evidence="5" id="KW-0249">Electron transport</keyword>
<sequence length="106" mass="11430">MNVAVAADAMEVIAADAVPADAVHVDITKMKYAPAKLEVEEGQTVLWTNNDAMPHNVQIANPFKIAGNMLRAGQTFAIKFNQPGEYAYTCTPHPFMKGSITVKPKG</sequence>
<evidence type="ECO:0000256" key="3">
    <source>
        <dbReference type="ARBA" id="ARBA00022723"/>
    </source>
</evidence>
<dbReference type="InterPro" id="IPR000923">
    <property type="entry name" value="BlueCu_1"/>
</dbReference>
<dbReference type="InterPro" id="IPR008972">
    <property type="entry name" value="Cupredoxin"/>
</dbReference>
<dbReference type="Proteomes" id="UP000059074">
    <property type="component" value="Unassembled WGS sequence"/>
</dbReference>
<evidence type="ECO:0000256" key="5">
    <source>
        <dbReference type="ARBA" id="ARBA00022982"/>
    </source>
</evidence>
<comment type="cofactor">
    <cofactor evidence="7">
        <name>Cu cation</name>
        <dbReference type="ChEBI" id="CHEBI:23378"/>
    </cofactor>
    <text evidence="7">Binds 1 copper ion per subunit.</text>
</comment>
<dbReference type="InterPro" id="IPR035668">
    <property type="entry name" value="Amicyanin"/>
</dbReference>
<comment type="subcellular location">
    <subcellularLocation>
        <location evidence="1">Periplasm</location>
    </subcellularLocation>
</comment>
<feature type="binding site" evidence="7">
    <location>
        <position position="55"/>
    </location>
    <ligand>
        <name>Cu cation</name>
        <dbReference type="ChEBI" id="CHEBI:23378"/>
    </ligand>
</feature>
<dbReference type="PANTHER" id="PTHR36507">
    <property type="entry name" value="BLL1555 PROTEIN"/>
    <property type="match status" value="1"/>
</dbReference>
<evidence type="ECO:0000256" key="4">
    <source>
        <dbReference type="ARBA" id="ARBA00022764"/>
    </source>
</evidence>
<dbReference type="RefSeq" id="WP_068464352.1">
    <property type="nucleotide sequence ID" value="NZ_LMTR01000089.1"/>
</dbReference>
<dbReference type="PRINTS" id="PR00155">
    <property type="entry name" value="AMICYANIN"/>
</dbReference>
<evidence type="ECO:0000256" key="6">
    <source>
        <dbReference type="ARBA" id="ARBA00023008"/>
    </source>
</evidence>
<gene>
    <name evidence="9" type="ORF">APY04_3154</name>
</gene>
<evidence type="ECO:0000256" key="1">
    <source>
        <dbReference type="ARBA" id="ARBA00004418"/>
    </source>
</evidence>
<dbReference type="GO" id="GO:0042597">
    <property type="term" value="C:periplasmic space"/>
    <property type="evidence" value="ECO:0007669"/>
    <property type="project" value="UniProtKB-SubCell"/>
</dbReference>
<evidence type="ECO:0000313" key="10">
    <source>
        <dbReference type="Proteomes" id="UP000059074"/>
    </source>
</evidence>
<dbReference type="Pfam" id="PF00127">
    <property type="entry name" value="Copper-bind"/>
    <property type="match status" value="1"/>
</dbReference>
<keyword evidence="10" id="KW-1185">Reference proteome</keyword>
<accession>A0A109BAJ5</accession>
<feature type="binding site" evidence="7">
    <location>
        <position position="96"/>
    </location>
    <ligand>
        <name>Cu cation</name>
        <dbReference type="ChEBI" id="CHEBI:23378"/>
    </ligand>
</feature>
<organism evidence="9 10">
    <name type="scientific">Hyphomicrobium sulfonivorans</name>
    <dbReference type="NCBI Taxonomy" id="121290"/>
    <lineage>
        <taxon>Bacteria</taxon>
        <taxon>Pseudomonadati</taxon>
        <taxon>Pseudomonadota</taxon>
        <taxon>Alphaproteobacteria</taxon>
        <taxon>Hyphomicrobiales</taxon>
        <taxon>Hyphomicrobiaceae</taxon>
        <taxon>Hyphomicrobium</taxon>
    </lineage>
</organism>
<dbReference type="AlphaFoldDB" id="A0A109BAJ5"/>
<dbReference type="GO" id="GO:0005507">
    <property type="term" value="F:copper ion binding"/>
    <property type="evidence" value="ECO:0007669"/>
    <property type="project" value="InterPro"/>
</dbReference>
<protein>
    <submittedName>
        <fullName evidence="9">Copper binding protein, plastocyanin/azurin family</fullName>
    </submittedName>
</protein>
<reference evidence="9 10" key="1">
    <citation type="submission" date="2015-10" db="EMBL/GenBank/DDBJ databases">
        <title>Transcriptomic analysis of a linuron degrading triple-species bacterial consortium.</title>
        <authorList>
            <person name="Albers P."/>
        </authorList>
    </citation>
    <scope>NUCLEOTIDE SEQUENCE [LARGE SCALE GENOMIC DNA]</scope>
    <source>
        <strain evidence="9 10">WDL6</strain>
    </source>
</reference>
<keyword evidence="3 7" id="KW-0479">Metal-binding</keyword>
<keyword evidence="6 7" id="KW-0186">Copper</keyword>
<dbReference type="PANTHER" id="PTHR36507:SF1">
    <property type="entry name" value="BLL1555 PROTEIN"/>
    <property type="match status" value="1"/>
</dbReference>
<feature type="domain" description="Blue (type 1) copper" evidence="8">
    <location>
        <begin position="22"/>
        <end position="103"/>
    </location>
</feature>
<dbReference type="SUPFAM" id="SSF49503">
    <property type="entry name" value="Cupredoxins"/>
    <property type="match status" value="1"/>
</dbReference>
<proteinExistence type="predicted"/>
<keyword evidence="2" id="KW-0813">Transport</keyword>
<feature type="binding site" evidence="7">
    <location>
        <position position="90"/>
    </location>
    <ligand>
        <name>Cu cation</name>
        <dbReference type="ChEBI" id="CHEBI:23378"/>
    </ligand>
</feature>
<evidence type="ECO:0000313" key="9">
    <source>
        <dbReference type="EMBL" id="KWT64682.1"/>
    </source>
</evidence>
<evidence type="ECO:0000256" key="7">
    <source>
        <dbReference type="PIRSR" id="PIRSR602386-1"/>
    </source>
</evidence>
<dbReference type="InterPro" id="IPR002386">
    <property type="entry name" value="Amicyanin/Pseudoazurin"/>
</dbReference>
<comment type="caution">
    <text evidence="9">The sequence shown here is derived from an EMBL/GenBank/DDBJ whole genome shotgun (WGS) entry which is preliminary data.</text>
</comment>
<name>A0A109BAJ5_HYPSL</name>
<feature type="binding site" evidence="7">
    <location>
        <position position="93"/>
    </location>
    <ligand>
        <name>Cu cation</name>
        <dbReference type="ChEBI" id="CHEBI:23378"/>
    </ligand>
</feature>